<sequence>MNIGRAQKAGNEQLEKALTYLYNVMNREIESKVPVINRVLSRCLSTEDSDARRELLAAYYSDKNGEEEAKKRPKSTANAIVGLVSEASTDAQPGLDVNSALQRIRGVALDVGVVLGEVFDDKVQERFMEDIQPLFDALAAETSAS</sequence>
<dbReference type="AlphaFoldDB" id="A0A812YET0"/>
<name>A0A812YET0_SYMPI</name>
<gene>
    <name evidence="1" type="primary">SIDT1</name>
    <name evidence="1" type="ORF">SPIL2461_LOCUS22921</name>
</gene>
<protein>
    <submittedName>
        <fullName evidence="1">SIDT1 protein</fullName>
    </submittedName>
</protein>
<proteinExistence type="predicted"/>
<evidence type="ECO:0000313" key="2">
    <source>
        <dbReference type="Proteomes" id="UP000649617"/>
    </source>
</evidence>
<accession>A0A812YET0</accession>
<keyword evidence="2" id="KW-1185">Reference proteome</keyword>
<dbReference type="EMBL" id="CAJNIZ010047748">
    <property type="protein sequence ID" value="CAE7775038.1"/>
    <property type="molecule type" value="Genomic_DNA"/>
</dbReference>
<organism evidence="1 2">
    <name type="scientific">Symbiodinium pilosum</name>
    <name type="common">Dinoflagellate</name>
    <dbReference type="NCBI Taxonomy" id="2952"/>
    <lineage>
        <taxon>Eukaryota</taxon>
        <taxon>Sar</taxon>
        <taxon>Alveolata</taxon>
        <taxon>Dinophyceae</taxon>
        <taxon>Suessiales</taxon>
        <taxon>Symbiodiniaceae</taxon>
        <taxon>Symbiodinium</taxon>
    </lineage>
</organism>
<evidence type="ECO:0000313" key="1">
    <source>
        <dbReference type="EMBL" id="CAE7775038.1"/>
    </source>
</evidence>
<comment type="caution">
    <text evidence="1">The sequence shown here is derived from an EMBL/GenBank/DDBJ whole genome shotgun (WGS) entry which is preliminary data.</text>
</comment>
<dbReference type="OrthoDB" id="416618at2759"/>
<dbReference type="Proteomes" id="UP000649617">
    <property type="component" value="Unassembled WGS sequence"/>
</dbReference>
<reference evidence="1" key="1">
    <citation type="submission" date="2021-02" db="EMBL/GenBank/DDBJ databases">
        <authorList>
            <person name="Dougan E. K."/>
            <person name="Rhodes N."/>
            <person name="Thang M."/>
            <person name="Chan C."/>
        </authorList>
    </citation>
    <scope>NUCLEOTIDE SEQUENCE</scope>
</reference>